<evidence type="ECO:0000256" key="4">
    <source>
        <dbReference type="PROSITE-ProRule" id="PRU00134"/>
    </source>
</evidence>
<dbReference type="GO" id="GO:0008270">
    <property type="term" value="F:zinc ion binding"/>
    <property type="evidence" value="ECO:0007669"/>
    <property type="project" value="UniProtKB-KW"/>
</dbReference>
<protein>
    <recommendedName>
        <fullName evidence="6">MYND-type domain-containing protein</fullName>
    </recommendedName>
</protein>
<feature type="compositionally biased region" description="Basic and acidic residues" evidence="5">
    <location>
        <begin position="504"/>
        <end position="513"/>
    </location>
</feature>
<evidence type="ECO:0000256" key="3">
    <source>
        <dbReference type="ARBA" id="ARBA00022833"/>
    </source>
</evidence>
<gene>
    <name evidence="7" type="ORF">KFL_000520290</name>
</gene>
<keyword evidence="3" id="KW-0862">Zinc</keyword>
<dbReference type="PROSITE" id="PS01360">
    <property type="entry name" value="ZF_MYND_1"/>
    <property type="match status" value="1"/>
</dbReference>
<dbReference type="EMBL" id="DF237001">
    <property type="protein sequence ID" value="GAQ80357.1"/>
    <property type="molecule type" value="Genomic_DNA"/>
</dbReference>
<proteinExistence type="predicted"/>
<evidence type="ECO:0000313" key="8">
    <source>
        <dbReference type="Proteomes" id="UP000054558"/>
    </source>
</evidence>
<evidence type="ECO:0000313" key="7">
    <source>
        <dbReference type="EMBL" id="GAQ80357.1"/>
    </source>
</evidence>
<dbReference type="Pfam" id="PF01753">
    <property type="entry name" value="zf-MYND"/>
    <property type="match status" value="1"/>
</dbReference>
<dbReference type="SUPFAM" id="SSF144232">
    <property type="entry name" value="HIT/MYND zinc finger-like"/>
    <property type="match status" value="1"/>
</dbReference>
<evidence type="ECO:0000256" key="5">
    <source>
        <dbReference type="SAM" id="MobiDB-lite"/>
    </source>
</evidence>
<keyword evidence="8" id="KW-1185">Reference proteome</keyword>
<keyword evidence="1" id="KW-0479">Metal-binding</keyword>
<keyword evidence="2 4" id="KW-0863">Zinc-finger</keyword>
<evidence type="ECO:0000256" key="2">
    <source>
        <dbReference type="ARBA" id="ARBA00022771"/>
    </source>
</evidence>
<feature type="compositionally biased region" description="Low complexity" evidence="5">
    <location>
        <begin position="484"/>
        <end position="497"/>
    </location>
</feature>
<dbReference type="OrthoDB" id="5594178at2759"/>
<feature type="domain" description="MYND-type" evidence="6">
    <location>
        <begin position="514"/>
        <end position="557"/>
    </location>
</feature>
<dbReference type="STRING" id="105231.A0A1Y1HUZ5"/>
<evidence type="ECO:0000256" key="1">
    <source>
        <dbReference type="ARBA" id="ARBA00022723"/>
    </source>
</evidence>
<reference evidence="7 8" key="1">
    <citation type="journal article" date="2014" name="Nat. Commun.">
        <title>Klebsormidium flaccidum genome reveals primary factors for plant terrestrial adaptation.</title>
        <authorList>
            <person name="Hori K."/>
            <person name="Maruyama F."/>
            <person name="Fujisawa T."/>
            <person name="Togashi T."/>
            <person name="Yamamoto N."/>
            <person name="Seo M."/>
            <person name="Sato S."/>
            <person name="Yamada T."/>
            <person name="Mori H."/>
            <person name="Tajima N."/>
            <person name="Moriyama T."/>
            <person name="Ikeuchi M."/>
            <person name="Watanabe M."/>
            <person name="Wada H."/>
            <person name="Kobayashi K."/>
            <person name="Saito M."/>
            <person name="Masuda T."/>
            <person name="Sasaki-Sekimoto Y."/>
            <person name="Mashiguchi K."/>
            <person name="Awai K."/>
            <person name="Shimojima M."/>
            <person name="Masuda S."/>
            <person name="Iwai M."/>
            <person name="Nobusawa T."/>
            <person name="Narise T."/>
            <person name="Kondo S."/>
            <person name="Saito H."/>
            <person name="Sato R."/>
            <person name="Murakawa M."/>
            <person name="Ihara Y."/>
            <person name="Oshima-Yamada Y."/>
            <person name="Ohtaka K."/>
            <person name="Satoh M."/>
            <person name="Sonobe K."/>
            <person name="Ishii M."/>
            <person name="Ohtani R."/>
            <person name="Kanamori-Sato M."/>
            <person name="Honoki R."/>
            <person name="Miyazaki D."/>
            <person name="Mochizuki H."/>
            <person name="Umetsu J."/>
            <person name="Higashi K."/>
            <person name="Shibata D."/>
            <person name="Kamiya Y."/>
            <person name="Sato N."/>
            <person name="Nakamura Y."/>
            <person name="Tabata S."/>
            <person name="Ida S."/>
            <person name="Kurokawa K."/>
            <person name="Ohta H."/>
        </authorList>
    </citation>
    <scope>NUCLEOTIDE SEQUENCE [LARGE SCALE GENOMIC DNA]</scope>
    <source>
        <strain evidence="7 8">NIES-2285</strain>
    </source>
</reference>
<dbReference type="Proteomes" id="UP000054558">
    <property type="component" value="Unassembled WGS sequence"/>
</dbReference>
<dbReference type="PROSITE" id="PS50865">
    <property type="entry name" value="ZF_MYND_2"/>
    <property type="match status" value="1"/>
</dbReference>
<dbReference type="AlphaFoldDB" id="A0A1Y1HUZ5"/>
<dbReference type="InterPro" id="IPR002893">
    <property type="entry name" value="Znf_MYND"/>
</dbReference>
<feature type="region of interest" description="Disordered" evidence="5">
    <location>
        <begin position="484"/>
        <end position="513"/>
    </location>
</feature>
<evidence type="ECO:0000259" key="6">
    <source>
        <dbReference type="PROSITE" id="PS50865"/>
    </source>
</evidence>
<name>A0A1Y1HUZ5_KLENI</name>
<organism evidence="7 8">
    <name type="scientific">Klebsormidium nitens</name>
    <name type="common">Green alga</name>
    <name type="synonym">Ulothrix nitens</name>
    <dbReference type="NCBI Taxonomy" id="105231"/>
    <lineage>
        <taxon>Eukaryota</taxon>
        <taxon>Viridiplantae</taxon>
        <taxon>Streptophyta</taxon>
        <taxon>Klebsormidiophyceae</taxon>
        <taxon>Klebsormidiales</taxon>
        <taxon>Klebsormidiaceae</taxon>
        <taxon>Klebsormidium</taxon>
    </lineage>
</organism>
<sequence>MFPFPSNYNIPSGRALQHLFEARHGAAVQEEHSDADRSIDRKALLIHLKSCKLVRDGQLDLGRGEDFQYVLSGHDAFQNFQRSNWEFPHAHRDPYDTDTFGLLADDKKRELRAQARASKAKYRKNLLEEYKTVFDIQGLPHGWMQSIGNAFSEIRDSSHNQCGKPLERDPKPTPEGGIWNQLKNLQLLACLKLKLVLDELFEIVCCGPKVAEAFDEDDSRGSVCKHASRALTPFLPLCSNVQLRELLLLLGAWDEGEYVRNYAKDMFGAWDIPSECPWLWDVILETTANIRDKRTEDYVDGLTPILSQSEPWGGPMHQEHALACAALLCRDDFGIEMIRAEEGEEGYRGRIGSRCSRNAAFVSELKRVGLEDADNLVMKAANMDAYAFQMDGNYLTSIKKTWAREEARRRCIAENADQVQRWLDETGGHRQVTPQARSKEALAAARRRAFEEAVNRLLTKETPTVADVRRELAAYESACNALEASSSGGSDQAASSGVEAPEAAPRDVRTPKVCDHCGERASDGKKLLRCSDCRKARYCGKECQAAAWRSGGHREACKRQASSAT</sequence>
<dbReference type="Gene3D" id="6.10.140.2220">
    <property type="match status" value="1"/>
</dbReference>
<accession>A0A1Y1HUZ5</accession>